<reference evidence="1 2" key="1">
    <citation type="journal article" date="2020" name="Cell">
        <title>Large-Scale Comparative Analyses of Tick Genomes Elucidate Their Genetic Diversity and Vector Capacities.</title>
        <authorList>
            <consortium name="Tick Genome and Microbiome Consortium (TIGMIC)"/>
            <person name="Jia N."/>
            <person name="Wang J."/>
            <person name="Shi W."/>
            <person name="Du L."/>
            <person name="Sun Y."/>
            <person name="Zhan W."/>
            <person name="Jiang J.F."/>
            <person name="Wang Q."/>
            <person name="Zhang B."/>
            <person name="Ji P."/>
            <person name="Bell-Sakyi L."/>
            <person name="Cui X.M."/>
            <person name="Yuan T.T."/>
            <person name="Jiang B.G."/>
            <person name="Yang W.F."/>
            <person name="Lam T.T."/>
            <person name="Chang Q.C."/>
            <person name="Ding S.J."/>
            <person name="Wang X.J."/>
            <person name="Zhu J.G."/>
            <person name="Ruan X.D."/>
            <person name="Zhao L."/>
            <person name="Wei J.T."/>
            <person name="Ye R.Z."/>
            <person name="Que T.C."/>
            <person name="Du C.H."/>
            <person name="Zhou Y.H."/>
            <person name="Cheng J.X."/>
            <person name="Dai P.F."/>
            <person name="Guo W.B."/>
            <person name="Han X.H."/>
            <person name="Huang E.J."/>
            <person name="Li L.F."/>
            <person name="Wei W."/>
            <person name="Gao Y.C."/>
            <person name="Liu J.Z."/>
            <person name="Shao H.Z."/>
            <person name="Wang X."/>
            <person name="Wang C.C."/>
            <person name="Yang T.C."/>
            <person name="Huo Q.B."/>
            <person name="Li W."/>
            <person name="Chen H.Y."/>
            <person name="Chen S.E."/>
            <person name="Zhou L.G."/>
            <person name="Ni X.B."/>
            <person name="Tian J.H."/>
            <person name="Sheng Y."/>
            <person name="Liu T."/>
            <person name="Pan Y.S."/>
            <person name="Xia L.Y."/>
            <person name="Li J."/>
            <person name="Zhao F."/>
            <person name="Cao W.C."/>
        </authorList>
    </citation>
    <scope>NUCLEOTIDE SEQUENCE [LARGE SCALE GENOMIC DNA]</scope>
    <source>
        <strain evidence="1">Iper-2018</strain>
    </source>
</reference>
<organism evidence="1 2">
    <name type="scientific">Ixodes persulcatus</name>
    <name type="common">Taiga tick</name>
    <dbReference type="NCBI Taxonomy" id="34615"/>
    <lineage>
        <taxon>Eukaryota</taxon>
        <taxon>Metazoa</taxon>
        <taxon>Ecdysozoa</taxon>
        <taxon>Arthropoda</taxon>
        <taxon>Chelicerata</taxon>
        <taxon>Arachnida</taxon>
        <taxon>Acari</taxon>
        <taxon>Parasitiformes</taxon>
        <taxon>Ixodida</taxon>
        <taxon>Ixodoidea</taxon>
        <taxon>Ixodidae</taxon>
        <taxon>Ixodinae</taxon>
        <taxon>Ixodes</taxon>
    </lineage>
</organism>
<dbReference type="Proteomes" id="UP000805193">
    <property type="component" value="Unassembled WGS sequence"/>
</dbReference>
<gene>
    <name evidence="1" type="ORF">HPB47_004130</name>
</gene>
<evidence type="ECO:0000313" key="2">
    <source>
        <dbReference type="Proteomes" id="UP000805193"/>
    </source>
</evidence>
<feature type="non-terminal residue" evidence="1">
    <location>
        <position position="1"/>
    </location>
</feature>
<evidence type="ECO:0000313" key="1">
    <source>
        <dbReference type="EMBL" id="KAG0419416.1"/>
    </source>
</evidence>
<sequence length="72" mass="8241">KTRRCICKPGFVRNAWDQCVSIRNCLTCREWRNQDFRLCHPPCTLVCDKPIPAGCSKRHPCTNGCQCTPGFI</sequence>
<protein>
    <submittedName>
        <fullName evidence="1">Uncharacterized protein</fullName>
    </submittedName>
</protein>
<feature type="non-terminal residue" evidence="1">
    <location>
        <position position="72"/>
    </location>
</feature>
<name>A0AC60PGN7_IXOPE</name>
<comment type="caution">
    <text evidence="1">The sequence shown here is derived from an EMBL/GenBank/DDBJ whole genome shotgun (WGS) entry which is preliminary data.</text>
</comment>
<dbReference type="EMBL" id="JABSTQ010010626">
    <property type="protein sequence ID" value="KAG0419416.1"/>
    <property type="molecule type" value="Genomic_DNA"/>
</dbReference>
<accession>A0AC60PGN7</accession>
<proteinExistence type="predicted"/>
<keyword evidence="2" id="KW-1185">Reference proteome</keyword>